<feature type="signal peptide" evidence="1">
    <location>
        <begin position="1"/>
        <end position="29"/>
    </location>
</feature>
<keyword evidence="4" id="KW-1185">Reference proteome</keyword>
<protein>
    <submittedName>
        <fullName evidence="3">Calcineurin-like phosphoesterase family protein</fullName>
    </submittedName>
</protein>
<evidence type="ECO:0000259" key="2">
    <source>
        <dbReference type="Pfam" id="PF00149"/>
    </source>
</evidence>
<keyword evidence="1" id="KW-0732">Signal</keyword>
<dbReference type="EMBL" id="VLLG01000004">
    <property type="protein sequence ID" value="TWI86549.1"/>
    <property type="molecule type" value="Genomic_DNA"/>
</dbReference>
<evidence type="ECO:0000256" key="1">
    <source>
        <dbReference type="SAM" id="SignalP"/>
    </source>
</evidence>
<feature type="chain" id="PRO_5021920202" evidence="1">
    <location>
        <begin position="30"/>
        <end position="313"/>
    </location>
</feature>
<dbReference type="InterPro" id="IPR051918">
    <property type="entry name" value="STPP_CPPED1"/>
</dbReference>
<name>A0A562SZ07_CHIJA</name>
<proteinExistence type="predicted"/>
<dbReference type="Proteomes" id="UP000316778">
    <property type="component" value="Unassembled WGS sequence"/>
</dbReference>
<dbReference type="PANTHER" id="PTHR43143:SF1">
    <property type="entry name" value="SERINE_THREONINE-PROTEIN PHOSPHATASE CPPED1"/>
    <property type="match status" value="1"/>
</dbReference>
<organism evidence="3 4">
    <name type="scientific">Chitinophaga japonensis</name>
    <name type="common">Flexibacter japonensis</name>
    <dbReference type="NCBI Taxonomy" id="104662"/>
    <lineage>
        <taxon>Bacteria</taxon>
        <taxon>Pseudomonadati</taxon>
        <taxon>Bacteroidota</taxon>
        <taxon>Chitinophagia</taxon>
        <taxon>Chitinophagales</taxon>
        <taxon>Chitinophagaceae</taxon>
        <taxon>Chitinophaga</taxon>
    </lineage>
</organism>
<dbReference type="AlphaFoldDB" id="A0A562SZ07"/>
<evidence type="ECO:0000313" key="3">
    <source>
        <dbReference type="EMBL" id="TWI86549.1"/>
    </source>
</evidence>
<comment type="caution">
    <text evidence="3">The sequence shown here is derived from an EMBL/GenBank/DDBJ whole genome shotgun (WGS) entry which is preliminary data.</text>
</comment>
<reference evidence="3 4" key="1">
    <citation type="journal article" date="2013" name="Stand. Genomic Sci.">
        <title>Genomic Encyclopedia of Type Strains, Phase I: The one thousand microbial genomes (KMG-I) project.</title>
        <authorList>
            <person name="Kyrpides N.C."/>
            <person name="Woyke T."/>
            <person name="Eisen J.A."/>
            <person name="Garrity G."/>
            <person name="Lilburn T.G."/>
            <person name="Beck B.J."/>
            <person name="Whitman W.B."/>
            <person name="Hugenholtz P."/>
            <person name="Klenk H.P."/>
        </authorList>
    </citation>
    <scope>NUCLEOTIDE SEQUENCE [LARGE SCALE GENOMIC DNA]</scope>
    <source>
        <strain evidence="3 4">DSM 13484</strain>
    </source>
</reference>
<dbReference type="InterPro" id="IPR004843">
    <property type="entry name" value="Calcineurin-like_PHP"/>
</dbReference>
<dbReference type="Gene3D" id="3.60.21.10">
    <property type="match status" value="1"/>
</dbReference>
<dbReference type="GO" id="GO:0016787">
    <property type="term" value="F:hydrolase activity"/>
    <property type="evidence" value="ECO:0007669"/>
    <property type="project" value="InterPro"/>
</dbReference>
<dbReference type="SUPFAM" id="SSF56300">
    <property type="entry name" value="Metallo-dependent phosphatases"/>
    <property type="match status" value="1"/>
</dbReference>
<dbReference type="OrthoDB" id="9791866at2"/>
<accession>A0A562SZ07</accession>
<feature type="domain" description="Calcineurin-like phosphoesterase" evidence="2">
    <location>
        <begin position="40"/>
        <end position="258"/>
    </location>
</feature>
<dbReference type="PANTHER" id="PTHR43143">
    <property type="entry name" value="METALLOPHOSPHOESTERASE, CALCINEURIN SUPERFAMILY"/>
    <property type="match status" value="1"/>
</dbReference>
<dbReference type="Pfam" id="PF00149">
    <property type="entry name" value="Metallophos"/>
    <property type="match status" value="1"/>
</dbReference>
<dbReference type="RefSeq" id="WP_145716457.1">
    <property type="nucleotide sequence ID" value="NZ_BAAAFY010000005.1"/>
</dbReference>
<sequence>MDRRSLIKSLGLGALLGSLPGAGLLTANASPVNTGKKRVLRFAHLTDVHLEPEMNAPKGFAACLHHIQSQKDAPAFVMNTGDCIMDALKQPKDRVETQWKLWHGLMKSDNSLPLEYCIGNHDCWGAGQTTDPLYGKKYALEMMQLPGRYRSFDKAGWHFIVLDSIQTKADGAWYSCFLDEEQFAWLEQDLAANTDKHVIVFSHVPIVSAATVVVDNKYKPDQGYVLGQASMHTDSARIISLFDKYPNVKVCMSGHIHLYEQVLYNGVHYVCNGAVSGNWWKGVRYRTDNGYAMVNLYEDGSFDNEYIPYGWKV</sequence>
<gene>
    <name evidence="3" type="ORF">LX66_3808</name>
</gene>
<evidence type="ECO:0000313" key="4">
    <source>
        <dbReference type="Proteomes" id="UP000316778"/>
    </source>
</evidence>
<dbReference type="InterPro" id="IPR029052">
    <property type="entry name" value="Metallo-depent_PP-like"/>
</dbReference>